<gene>
    <name evidence="3" type="ORF">ACFSCZ_12900</name>
</gene>
<dbReference type="Proteomes" id="UP001597301">
    <property type="component" value="Unassembled WGS sequence"/>
</dbReference>
<keyword evidence="4" id="KW-1185">Reference proteome</keyword>
<dbReference type="InterPro" id="IPR012495">
    <property type="entry name" value="TadE-like_dom"/>
</dbReference>
<sequence length="125" mass="13928">MIQDERGQSLVEFALILPILLLIFAGIFDFGRVIYAHQQLELVTQEAVRLGGLGENDSTIRTYVQNHFTARDTSELTVSISPADTTRDSGDYVTVHVSYPESILQVFGDYAIPYTVKSSSTIRVE</sequence>
<protein>
    <submittedName>
        <fullName evidence="3">TadE/TadG family type IV pilus assembly protein</fullName>
    </submittedName>
</protein>
<keyword evidence="1" id="KW-1133">Transmembrane helix</keyword>
<name>A0ABW4KN21_9BACI</name>
<feature type="transmembrane region" description="Helical" evidence="1">
    <location>
        <begin position="13"/>
        <end position="35"/>
    </location>
</feature>
<dbReference type="RefSeq" id="WP_380774438.1">
    <property type="nucleotide sequence ID" value="NZ_JBHUEO010000037.1"/>
</dbReference>
<evidence type="ECO:0000313" key="3">
    <source>
        <dbReference type="EMBL" id="MFD1707623.1"/>
    </source>
</evidence>
<evidence type="ECO:0000259" key="2">
    <source>
        <dbReference type="Pfam" id="PF07811"/>
    </source>
</evidence>
<accession>A0ABW4KN21</accession>
<reference evidence="4" key="1">
    <citation type="journal article" date="2019" name="Int. J. Syst. Evol. Microbiol.">
        <title>The Global Catalogue of Microorganisms (GCM) 10K type strain sequencing project: providing services to taxonomists for standard genome sequencing and annotation.</title>
        <authorList>
            <consortium name="The Broad Institute Genomics Platform"/>
            <consortium name="The Broad Institute Genome Sequencing Center for Infectious Disease"/>
            <person name="Wu L."/>
            <person name="Ma J."/>
        </authorList>
    </citation>
    <scope>NUCLEOTIDE SEQUENCE [LARGE SCALE GENOMIC DNA]</scope>
    <source>
        <strain evidence="4">CGMCC 1.12295</strain>
    </source>
</reference>
<comment type="caution">
    <text evidence="3">The sequence shown here is derived from an EMBL/GenBank/DDBJ whole genome shotgun (WGS) entry which is preliminary data.</text>
</comment>
<keyword evidence="1" id="KW-0812">Transmembrane</keyword>
<keyword evidence="1" id="KW-0472">Membrane</keyword>
<proteinExistence type="predicted"/>
<evidence type="ECO:0000313" key="4">
    <source>
        <dbReference type="Proteomes" id="UP001597301"/>
    </source>
</evidence>
<dbReference type="Pfam" id="PF07811">
    <property type="entry name" value="TadE"/>
    <property type="match status" value="1"/>
</dbReference>
<organism evidence="3 4">
    <name type="scientific">Siminovitchia sediminis</name>
    <dbReference type="NCBI Taxonomy" id="1274353"/>
    <lineage>
        <taxon>Bacteria</taxon>
        <taxon>Bacillati</taxon>
        <taxon>Bacillota</taxon>
        <taxon>Bacilli</taxon>
        <taxon>Bacillales</taxon>
        <taxon>Bacillaceae</taxon>
        <taxon>Siminovitchia</taxon>
    </lineage>
</organism>
<feature type="domain" description="TadE-like" evidence="2">
    <location>
        <begin position="7"/>
        <end position="49"/>
    </location>
</feature>
<dbReference type="EMBL" id="JBHUEO010000037">
    <property type="protein sequence ID" value="MFD1707623.1"/>
    <property type="molecule type" value="Genomic_DNA"/>
</dbReference>
<evidence type="ECO:0000256" key="1">
    <source>
        <dbReference type="SAM" id="Phobius"/>
    </source>
</evidence>